<keyword evidence="12" id="KW-0969">Cilium</keyword>
<evidence type="ECO:0000256" key="1">
    <source>
        <dbReference type="ARBA" id="ARBA00004413"/>
    </source>
</evidence>
<evidence type="ECO:0000256" key="4">
    <source>
        <dbReference type="ARBA" id="ARBA00022448"/>
    </source>
</evidence>
<dbReference type="GO" id="GO:0005886">
    <property type="term" value="C:plasma membrane"/>
    <property type="evidence" value="ECO:0007669"/>
    <property type="project" value="UniProtKB-SubCell"/>
</dbReference>
<evidence type="ECO:0000256" key="9">
    <source>
        <dbReference type="ARBA" id="ARBA00023136"/>
    </source>
</evidence>
<dbReference type="Pfam" id="PF02050">
    <property type="entry name" value="FliJ"/>
    <property type="match status" value="1"/>
</dbReference>
<reference evidence="12" key="1">
    <citation type="journal article" date="2014" name="Appl. Environ. Microbiol.">
        <title>Detection and genomic characterization of motility in Lactobacillus curvatus: confirmation of motility in a species outside the Lactobacillus salivarius clade.</title>
        <authorList>
            <person name="Cousin F.J."/>
            <person name="Lynch S.M."/>
            <person name="Harris H.M."/>
            <person name="McCann A."/>
            <person name="Lynch D.B."/>
            <person name="Neville B.A."/>
            <person name="Irisawa T."/>
            <person name="Okada S."/>
            <person name="Endo A."/>
            <person name="O'Toole P.W."/>
        </authorList>
    </citation>
    <scope>NUCLEOTIDE SEQUENCE</scope>
    <source>
        <strain evidence="12">ATCC 700692</strain>
    </source>
</reference>
<keyword evidence="5" id="KW-1003">Cell membrane</keyword>
<dbReference type="InterPro" id="IPR012823">
    <property type="entry name" value="Flagell_FliJ"/>
</dbReference>
<evidence type="ECO:0000256" key="5">
    <source>
        <dbReference type="ARBA" id="ARBA00022475"/>
    </source>
</evidence>
<keyword evidence="12" id="KW-0282">Flagellum</keyword>
<keyword evidence="6" id="KW-0145">Chemotaxis</keyword>
<evidence type="ECO:0000256" key="2">
    <source>
        <dbReference type="ARBA" id="ARBA00010004"/>
    </source>
</evidence>
<name>A0A0A7RHT9_9LACO</name>
<evidence type="ECO:0000256" key="10">
    <source>
        <dbReference type="ARBA" id="ARBA00023225"/>
    </source>
</evidence>
<dbReference type="NCBIfam" id="TIGR02473">
    <property type="entry name" value="flagell_FliJ"/>
    <property type="match status" value="1"/>
</dbReference>
<gene>
    <name evidence="12" type="primary">fliJ</name>
</gene>
<keyword evidence="11" id="KW-0175">Coiled coil</keyword>
<dbReference type="GO" id="GO:0015031">
    <property type="term" value="P:protein transport"/>
    <property type="evidence" value="ECO:0007669"/>
    <property type="project" value="UniProtKB-KW"/>
</dbReference>
<dbReference type="GO" id="GO:0071973">
    <property type="term" value="P:bacterial-type flagellum-dependent cell motility"/>
    <property type="evidence" value="ECO:0007669"/>
    <property type="project" value="InterPro"/>
</dbReference>
<keyword evidence="4" id="KW-0813">Transport</keyword>
<evidence type="ECO:0000256" key="3">
    <source>
        <dbReference type="ARBA" id="ARBA00020392"/>
    </source>
</evidence>
<evidence type="ECO:0000313" key="12">
    <source>
        <dbReference type="EMBL" id="AJA34159.1"/>
    </source>
</evidence>
<dbReference type="EMBL" id="KM886867">
    <property type="protein sequence ID" value="AJA34159.1"/>
    <property type="molecule type" value="Genomic_DNA"/>
</dbReference>
<evidence type="ECO:0000256" key="7">
    <source>
        <dbReference type="ARBA" id="ARBA00022795"/>
    </source>
</evidence>
<dbReference type="InterPro" id="IPR053716">
    <property type="entry name" value="Flag_assembly_chemotaxis_eff"/>
</dbReference>
<comment type="similarity">
    <text evidence="2">Belongs to the FliJ family.</text>
</comment>
<evidence type="ECO:0000256" key="11">
    <source>
        <dbReference type="SAM" id="Coils"/>
    </source>
</evidence>
<keyword evidence="10" id="KW-1006">Bacterial flagellum protein export</keyword>
<dbReference type="GO" id="GO:0009288">
    <property type="term" value="C:bacterial-type flagellum"/>
    <property type="evidence" value="ECO:0007669"/>
    <property type="project" value="InterPro"/>
</dbReference>
<keyword evidence="7" id="KW-1005">Bacterial flagellum biogenesis</keyword>
<evidence type="ECO:0000256" key="8">
    <source>
        <dbReference type="ARBA" id="ARBA00022927"/>
    </source>
</evidence>
<keyword evidence="8" id="KW-0653">Protein transport</keyword>
<dbReference type="GO" id="GO:0006935">
    <property type="term" value="P:chemotaxis"/>
    <property type="evidence" value="ECO:0007669"/>
    <property type="project" value="UniProtKB-KW"/>
</dbReference>
<dbReference type="Gene3D" id="1.10.287.1700">
    <property type="match status" value="1"/>
</dbReference>
<feature type="coiled-coil region" evidence="11">
    <location>
        <begin position="19"/>
        <end position="112"/>
    </location>
</feature>
<dbReference type="AlphaFoldDB" id="A0A0A7RHT9"/>
<organism evidence="12">
    <name type="scientific">Liquorilactobacillus nagelii</name>
    <dbReference type="NCBI Taxonomy" id="82688"/>
    <lineage>
        <taxon>Bacteria</taxon>
        <taxon>Bacillati</taxon>
        <taxon>Bacillota</taxon>
        <taxon>Bacilli</taxon>
        <taxon>Lactobacillales</taxon>
        <taxon>Lactobacillaceae</taxon>
        <taxon>Liquorilactobacillus</taxon>
    </lineage>
</organism>
<comment type="subcellular location">
    <subcellularLocation>
        <location evidence="1">Cell membrane</location>
        <topology evidence="1">Peripheral membrane protein</topology>
        <orientation evidence="1">Cytoplasmic side</orientation>
    </subcellularLocation>
</comment>
<protein>
    <recommendedName>
        <fullName evidence="3">Flagellar FliJ protein</fullName>
    </recommendedName>
</protein>
<dbReference type="GO" id="GO:0044781">
    <property type="term" value="P:bacterial-type flagellum organization"/>
    <property type="evidence" value="ECO:0007669"/>
    <property type="project" value="UniProtKB-KW"/>
</dbReference>
<evidence type="ECO:0000256" key="6">
    <source>
        <dbReference type="ARBA" id="ARBA00022500"/>
    </source>
</evidence>
<sequence>MKKFNFQLTNLLDFRQQQTDQAKENLMLEQKKLNLLQQKLSDLLQEKKATFKIDDFNIGRMQLQYRYILSLEHEIQLAAAAVAQQQQQVEQVREKLIAAKKESQVLEKLEEKQYSQYLLDSKRQEQIVLDEIANRKKFSLF</sequence>
<keyword evidence="12" id="KW-0966">Cell projection</keyword>
<keyword evidence="9" id="KW-0472">Membrane</keyword>
<accession>A0A0A7RHT9</accession>
<proteinExistence type="inferred from homology"/>